<dbReference type="OrthoDB" id="2444792at2759"/>
<proteinExistence type="predicted"/>
<organism evidence="1 2">
    <name type="scientific">Paraglomus occultum</name>
    <dbReference type="NCBI Taxonomy" id="144539"/>
    <lineage>
        <taxon>Eukaryota</taxon>
        <taxon>Fungi</taxon>
        <taxon>Fungi incertae sedis</taxon>
        <taxon>Mucoromycota</taxon>
        <taxon>Glomeromycotina</taxon>
        <taxon>Glomeromycetes</taxon>
        <taxon>Paraglomerales</taxon>
        <taxon>Paraglomeraceae</taxon>
        <taxon>Paraglomus</taxon>
    </lineage>
</organism>
<feature type="non-terminal residue" evidence="1">
    <location>
        <position position="1"/>
    </location>
</feature>
<reference evidence="1" key="1">
    <citation type="submission" date="2021-06" db="EMBL/GenBank/DDBJ databases">
        <authorList>
            <person name="Kallberg Y."/>
            <person name="Tangrot J."/>
            <person name="Rosling A."/>
        </authorList>
    </citation>
    <scope>NUCLEOTIDE SEQUENCE</scope>
    <source>
        <strain evidence="1">IA702</strain>
    </source>
</reference>
<comment type="caution">
    <text evidence="1">The sequence shown here is derived from an EMBL/GenBank/DDBJ whole genome shotgun (WGS) entry which is preliminary data.</text>
</comment>
<protein>
    <submittedName>
        <fullName evidence="1">2607_t:CDS:1</fullName>
    </submittedName>
</protein>
<dbReference type="EMBL" id="CAJVPJ010002500">
    <property type="protein sequence ID" value="CAG8622939.1"/>
    <property type="molecule type" value="Genomic_DNA"/>
</dbReference>
<sequence length="57" mass="6460">ISDVCGWVKRSWENISAQIIIRSFEKCGITGSLDRNFDKENTELEVVVIVISDDETT</sequence>
<dbReference type="Proteomes" id="UP000789572">
    <property type="component" value="Unassembled WGS sequence"/>
</dbReference>
<keyword evidence="2" id="KW-1185">Reference proteome</keyword>
<accession>A0A9N9D0H6</accession>
<name>A0A9N9D0H6_9GLOM</name>
<evidence type="ECO:0000313" key="1">
    <source>
        <dbReference type="EMBL" id="CAG8622939.1"/>
    </source>
</evidence>
<evidence type="ECO:0000313" key="2">
    <source>
        <dbReference type="Proteomes" id="UP000789572"/>
    </source>
</evidence>
<gene>
    <name evidence="1" type="ORF">POCULU_LOCUS8511</name>
</gene>
<dbReference type="AlphaFoldDB" id="A0A9N9D0H6"/>